<organism evidence="2 3">
    <name type="scientific">Roseofilum reptotaenium AO1-A</name>
    <dbReference type="NCBI Taxonomy" id="1925591"/>
    <lineage>
        <taxon>Bacteria</taxon>
        <taxon>Bacillati</taxon>
        <taxon>Cyanobacteriota</taxon>
        <taxon>Cyanophyceae</taxon>
        <taxon>Desertifilales</taxon>
        <taxon>Desertifilaceae</taxon>
        <taxon>Roseofilum</taxon>
    </lineage>
</organism>
<dbReference type="PANTHER" id="PTHR30383">
    <property type="entry name" value="THIOESTERASE 1/PROTEASE 1/LYSOPHOSPHOLIPASE L1"/>
    <property type="match status" value="1"/>
</dbReference>
<proteinExistence type="predicted"/>
<dbReference type="Pfam" id="PF13472">
    <property type="entry name" value="Lipase_GDSL_2"/>
    <property type="match status" value="1"/>
</dbReference>
<dbReference type="PANTHER" id="PTHR30383:SF5">
    <property type="entry name" value="SGNH HYDROLASE-TYPE ESTERASE DOMAIN-CONTAINING PROTEIN"/>
    <property type="match status" value="1"/>
</dbReference>
<name>A0A1L9QXR5_9CYAN</name>
<dbReference type="InterPro" id="IPR013830">
    <property type="entry name" value="SGNH_hydro"/>
</dbReference>
<dbReference type="InterPro" id="IPR036514">
    <property type="entry name" value="SGNH_hydro_sf"/>
</dbReference>
<reference evidence="2" key="1">
    <citation type="submission" date="2016-10" db="EMBL/GenBank/DDBJ databases">
        <title>CRISPR-Cas defence system in Roseofilum reptotaenium: evidence of a bacteriophage-cyanobacterium arms race in the coral black band disease.</title>
        <authorList>
            <person name="Buerger P."/>
            <person name="Wood-Charlson E.M."/>
            <person name="Weynberg K.D."/>
            <person name="Willis B."/>
            <person name="Van Oppen M.J."/>
        </authorList>
    </citation>
    <scope>NUCLEOTIDE SEQUENCE [LARGE SCALE GENOMIC DNA]</scope>
    <source>
        <strain evidence="2">AO1-A</strain>
    </source>
</reference>
<dbReference type="SUPFAM" id="SSF52266">
    <property type="entry name" value="SGNH hydrolase"/>
    <property type="match status" value="1"/>
</dbReference>
<dbReference type="Proteomes" id="UP000183940">
    <property type="component" value="Unassembled WGS sequence"/>
</dbReference>
<protein>
    <recommendedName>
        <fullName evidence="1">SGNH hydrolase-type esterase domain-containing protein</fullName>
    </recommendedName>
</protein>
<accession>A0A1L9QXR5</accession>
<dbReference type="Gene3D" id="3.40.50.1110">
    <property type="entry name" value="SGNH hydrolase"/>
    <property type="match status" value="1"/>
</dbReference>
<dbReference type="STRING" id="1925591.BI308_00455"/>
<sequence length="352" mass="39348">MSHYSLLALSLLAQGTGSNLGDGLLTVLPMDEFVPPVSDASSDLSLARIVEEVLDTLPTVDDFQPQFSQSNRVAQWSLDRPASLRPVTPQTVTSAAAVEWRPVSGKQLYQQRLAALKAGKIYTRLSVNSFADRWTKAIEQPTHQQWQWLLELEAKAIASGQGKNRLNVLVGDSLSVWFPHDQLPPGKLWLNQSVSGEATRHILQRLHFFNSTQPDRIFVLAGINDLRQGVSNQVIIQNWRTIVETLRHKHPNSEIILQSLLPTRLEAIGNGRIRYLNGQLAAIAHQEGATYLDLYSQFTDDQGNLDRNLTTDGIHLSRQGYSIWQQALHEYENPQLLDRGYHAIEIEGAIGG</sequence>
<comment type="caution">
    <text evidence="2">The sequence shown here is derived from an EMBL/GenBank/DDBJ whole genome shotgun (WGS) entry which is preliminary data.</text>
</comment>
<dbReference type="AlphaFoldDB" id="A0A1L9QXR5"/>
<gene>
    <name evidence="2" type="ORF">BI308_00455</name>
</gene>
<keyword evidence="3" id="KW-1185">Reference proteome</keyword>
<dbReference type="InterPro" id="IPR051532">
    <property type="entry name" value="Ester_Hydrolysis_Enzymes"/>
</dbReference>
<dbReference type="EMBL" id="MLAW01000001">
    <property type="protein sequence ID" value="OJJ27478.1"/>
    <property type="molecule type" value="Genomic_DNA"/>
</dbReference>
<dbReference type="GO" id="GO:0004622">
    <property type="term" value="F:phosphatidylcholine lysophospholipase activity"/>
    <property type="evidence" value="ECO:0007669"/>
    <property type="project" value="TreeGrafter"/>
</dbReference>
<evidence type="ECO:0000313" key="2">
    <source>
        <dbReference type="EMBL" id="OJJ27478.1"/>
    </source>
</evidence>
<evidence type="ECO:0000259" key="1">
    <source>
        <dbReference type="Pfam" id="PF13472"/>
    </source>
</evidence>
<feature type="domain" description="SGNH hydrolase-type esterase" evidence="1">
    <location>
        <begin position="189"/>
        <end position="322"/>
    </location>
</feature>
<evidence type="ECO:0000313" key="3">
    <source>
        <dbReference type="Proteomes" id="UP000183940"/>
    </source>
</evidence>